<dbReference type="KEGG" id="mac:MA_3701"/>
<name>Q8TJS6_METAC</name>
<dbReference type="InParanoid" id="Q8TJS6"/>
<dbReference type="Proteomes" id="UP000002487">
    <property type="component" value="Chromosome"/>
</dbReference>
<accession>Q8TJS6</accession>
<protein>
    <submittedName>
        <fullName evidence="1">Uncharacterized protein</fullName>
    </submittedName>
</protein>
<organism evidence="1 2">
    <name type="scientific">Methanosarcina acetivorans (strain ATCC 35395 / DSM 2834 / JCM 12185 / C2A)</name>
    <dbReference type="NCBI Taxonomy" id="188937"/>
    <lineage>
        <taxon>Archaea</taxon>
        <taxon>Methanobacteriati</taxon>
        <taxon>Methanobacteriota</taxon>
        <taxon>Stenosarchaea group</taxon>
        <taxon>Methanomicrobia</taxon>
        <taxon>Methanosarcinales</taxon>
        <taxon>Methanosarcinaceae</taxon>
        <taxon>Methanosarcina</taxon>
    </lineage>
</organism>
<dbReference type="EMBL" id="AE010299">
    <property type="protein sequence ID" value="AAM07056.1"/>
    <property type="molecule type" value="Genomic_DNA"/>
</dbReference>
<evidence type="ECO:0000313" key="2">
    <source>
        <dbReference type="Proteomes" id="UP000002487"/>
    </source>
</evidence>
<reference evidence="1 2" key="1">
    <citation type="journal article" date="2002" name="Genome Res.">
        <title>The genome of Methanosarcina acetivorans reveals extensive metabolic and physiological diversity.</title>
        <authorList>
            <person name="Galagan J.E."/>
            <person name="Nusbaum C."/>
            <person name="Roy A."/>
            <person name="Endrizzi M.G."/>
            <person name="Macdonald P."/>
            <person name="FitzHugh W."/>
            <person name="Calvo S."/>
            <person name="Engels R."/>
            <person name="Smirnov S."/>
            <person name="Atnoor D."/>
            <person name="Brown A."/>
            <person name="Allen N."/>
            <person name="Naylor J."/>
            <person name="Stange-Thomann N."/>
            <person name="DeArellano K."/>
            <person name="Johnson R."/>
            <person name="Linton L."/>
            <person name="McEwan P."/>
            <person name="McKernan K."/>
            <person name="Talamas J."/>
            <person name="Tirrell A."/>
            <person name="Ye W."/>
            <person name="Zimmer A."/>
            <person name="Barber R.D."/>
            <person name="Cann I."/>
            <person name="Graham D.E."/>
            <person name="Grahame D.A."/>
            <person name="Guss A."/>
            <person name="Hedderich R."/>
            <person name="Ingram-Smith C."/>
            <person name="Kuettner C.H."/>
            <person name="Krzycki J.A."/>
            <person name="Leigh J.A."/>
            <person name="Li W."/>
            <person name="Liu J."/>
            <person name="Mukhopadhyay B."/>
            <person name="Reeve J.N."/>
            <person name="Smith K."/>
            <person name="Springer T.A."/>
            <person name="Umayam L.A."/>
            <person name="White O."/>
            <person name="White R.H."/>
            <person name="de Macario E.C."/>
            <person name="Ferry J.G."/>
            <person name="Jarrell K.F."/>
            <person name="Jing H."/>
            <person name="Macario A.J.L."/>
            <person name="Paulsen I."/>
            <person name="Pritchett M."/>
            <person name="Sowers K.R."/>
            <person name="Swanson R.V."/>
            <person name="Zinder S.H."/>
            <person name="Lander E."/>
            <person name="Metcalf W.W."/>
            <person name="Birren B."/>
        </authorList>
    </citation>
    <scope>NUCLEOTIDE SEQUENCE [LARGE SCALE GENOMIC DNA]</scope>
    <source>
        <strain evidence="2">ATCC 35395 / DSM 2834 / JCM 12185 / C2A</strain>
    </source>
</reference>
<keyword evidence="2" id="KW-1185">Reference proteome</keyword>
<gene>
    <name evidence="1" type="ordered locus">MA_3701</name>
</gene>
<dbReference type="AlphaFoldDB" id="Q8TJS6"/>
<dbReference type="EnsemblBacteria" id="AAM07056">
    <property type="protein sequence ID" value="AAM07056"/>
    <property type="gene ID" value="MA_3701"/>
</dbReference>
<proteinExistence type="predicted"/>
<dbReference type="HOGENOM" id="CLU_2712765_0_0_2"/>
<evidence type="ECO:0000313" key="1">
    <source>
        <dbReference type="EMBL" id="AAM07056.1"/>
    </source>
</evidence>
<sequence>MQQIYPLMVKDSLYPDQAVIEFNGPVFSRDPNSNFQSLAILTSRIAFTSSILLCEDKFGGSKLNVHWQDYST</sequence>